<feature type="compositionally biased region" description="Low complexity" evidence="1">
    <location>
        <begin position="329"/>
        <end position="346"/>
    </location>
</feature>
<dbReference type="PANTHER" id="PTHR42705">
    <property type="entry name" value="BIFUNCTIONAL NON-HOMOLOGOUS END JOINING PROTEIN LIGD"/>
    <property type="match status" value="1"/>
</dbReference>
<feature type="region of interest" description="Disordered" evidence="1">
    <location>
        <begin position="305"/>
        <end position="351"/>
    </location>
</feature>
<evidence type="ECO:0000259" key="2">
    <source>
        <dbReference type="Pfam" id="PF21686"/>
    </source>
</evidence>
<dbReference type="Proteomes" id="UP000521868">
    <property type="component" value="Unassembled WGS sequence"/>
</dbReference>
<evidence type="ECO:0000313" key="3">
    <source>
        <dbReference type="EMBL" id="NKE68094.1"/>
    </source>
</evidence>
<dbReference type="Gene3D" id="3.90.920.10">
    <property type="entry name" value="DNA primase, PRIM domain"/>
    <property type="match status" value="1"/>
</dbReference>
<evidence type="ECO:0000256" key="1">
    <source>
        <dbReference type="SAM" id="MobiDB-lite"/>
    </source>
</evidence>
<accession>A0A7X6I8B1</accession>
<protein>
    <submittedName>
        <fullName evidence="3">DNA polymerase domain-containing protein</fullName>
    </submittedName>
</protein>
<feature type="domain" description="DNA ligase D polymerase" evidence="2">
    <location>
        <begin position="33"/>
        <end position="284"/>
    </location>
</feature>
<name>A0A7X6I8B1_9BURK</name>
<dbReference type="InterPro" id="IPR014145">
    <property type="entry name" value="LigD_pol_dom"/>
</dbReference>
<gene>
    <name evidence="3" type="ORF">RAMLITH_19910</name>
</gene>
<organism evidence="3 4">
    <name type="scientific">Ramlibacter lithotrophicus</name>
    <dbReference type="NCBI Taxonomy" id="2606681"/>
    <lineage>
        <taxon>Bacteria</taxon>
        <taxon>Pseudomonadati</taxon>
        <taxon>Pseudomonadota</taxon>
        <taxon>Betaproteobacteria</taxon>
        <taxon>Burkholderiales</taxon>
        <taxon>Comamonadaceae</taxon>
        <taxon>Ramlibacter</taxon>
    </lineage>
</organism>
<comment type="caution">
    <text evidence="3">The sequence shown here is derived from an EMBL/GenBank/DDBJ whole genome shotgun (WGS) entry which is preliminary data.</text>
</comment>
<proteinExistence type="predicted"/>
<dbReference type="NCBIfam" id="TIGR02778">
    <property type="entry name" value="ligD_pol"/>
    <property type="match status" value="1"/>
</dbReference>
<evidence type="ECO:0000313" key="4">
    <source>
        <dbReference type="Proteomes" id="UP000521868"/>
    </source>
</evidence>
<dbReference type="CDD" id="cd04865">
    <property type="entry name" value="LigD_Pol_like_2"/>
    <property type="match status" value="1"/>
</dbReference>
<reference evidence="3 4" key="1">
    <citation type="journal article" date="2020" name="Nature">
        <title>Bacterial chemolithoautotrophy via manganese oxidation.</title>
        <authorList>
            <person name="Yu H."/>
            <person name="Leadbetter J.R."/>
        </authorList>
    </citation>
    <scope>NUCLEOTIDE SEQUENCE [LARGE SCALE GENOMIC DNA]</scope>
    <source>
        <strain evidence="3 4">RBP-1</strain>
    </source>
</reference>
<dbReference type="EMBL" id="VTOX01000009">
    <property type="protein sequence ID" value="NKE68094.1"/>
    <property type="molecule type" value="Genomic_DNA"/>
</dbReference>
<dbReference type="InterPro" id="IPR052171">
    <property type="entry name" value="NHEJ_LigD"/>
</dbReference>
<dbReference type="AlphaFoldDB" id="A0A7X6I8B1"/>
<keyword evidence="4" id="KW-1185">Reference proteome</keyword>
<dbReference type="PANTHER" id="PTHR42705:SF3">
    <property type="entry name" value="ATP-DEPENDENT DNA LIGASE"/>
    <property type="match status" value="1"/>
</dbReference>
<dbReference type="RefSeq" id="WP_168109228.1">
    <property type="nucleotide sequence ID" value="NZ_VTOX01000009.1"/>
</dbReference>
<sequence length="430" mass="47520">MSGSPDAWTLQVGGHEVVVTNPGKVLFPDAGLTKLDLVNYYLAVAPGALRGAGGRPCILVRYPGGIGEEFFFQKRAPANRPDWLEVAQIRFPSGRSAEEVVPREAAALAWMANLGCIELHPHPVRADDLEHPDELRVDLDPVPGVEWKQIVEVAGVVESVLTDFGLVGWPKTSGSRGVHVLVRIARRWTFDQVRRAALALAREVERRAPLLATSKWWKEERHGVFVDYNQNAKDRTVASAYSVRPRPDARVSAPVSWRELDTCDPADFTLRAMPARFASIGDPHEGIDAAVCSIDRLLELSARHERDGAGDAPWPPHYRKQEGEPRRAPPSASKSSKTAQTAASKAIPAKRKSTKPLIEIARADREAEALAAVEAWKERHPKAAAHLQPADVLVDKMRGSSSLWYRVRINLEHVPARQRPKADKPDAHRD</sequence>
<dbReference type="Pfam" id="PF21686">
    <property type="entry name" value="LigD_Prim-Pol"/>
    <property type="match status" value="1"/>
</dbReference>